<evidence type="ECO:0000313" key="2">
    <source>
        <dbReference type="EMBL" id="OMO81504.1"/>
    </source>
</evidence>
<protein>
    <submittedName>
        <fullName evidence="2">Uncharacterized protein</fullName>
    </submittedName>
</protein>
<evidence type="ECO:0000313" key="3">
    <source>
        <dbReference type="Proteomes" id="UP000188268"/>
    </source>
</evidence>
<evidence type="ECO:0000256" key="1">
    <source>
        <dbReference type="SAM" id="MobiDB-lite"/>
    </source>
</evidence>
<keyword evidence="3" id="KW-1185">Reference proteome</keyword>
<accession>A0A1R3IG05</accession>
<dbReference type="Proteomes" id="UP000188268">
    <property type="component" value="Unassembled WGS sequence"/>
</dbReference>
<dbReference type="EMBL" id="AWWV01010135">
    <property type="protein sequence ID" value="OMO81504.1"/>
    <property type="molecule type" value="Genomic_DNA"/>
</dbReference>
<feature type="region of interest" description="Disordered" evidence="1">
    <location>
        <begin position="1"/>
        <end position="22"/>
    </location>
</feature>
<sequence>MARSNGKLFPKPLPNIAPSTQY</sequence>
<organism evidence="2 3">
    <name type="scientific">Corchorus capsularis</name>
    <name type="common">Jute</name>
    <dbReference type="NCBI Taxonomy" id="210143"/>
    <lineage>
        <taxon>Eukaryota</taxon>
        <taxon>Viridiplantae</taxon>
        <taxon>Streptophyta</taxon>
        <taxon>Embryophyta</taxon>
        <taxon>Tracheophyta</taxon>
        <taxon>Spermatophyta</taxon>
        <taxon>Magnoliopsida</taxon>
        <taxon>eudicotyledons</taxon>
        <taxon>Gunneridae</taxon>
        <taxon>Pentapetalae</taxon>
        <taxon>rosids</taxon>
        <taxon>malvids</taxon>
        <taxon>Malvales</taxon>
        <taxon>Malvaceae</taxon>
        <taxon>Grewioideae</taxon>
        <taxon>Apeibeae</taxon>
        <taxon>Corchorus</taxon>
    </lineage>
</organism>
<proteinExistence type="predicted"/>
<dbReference type="Gramene" id="OMO81504">
    <property type="protein sequence ID" value="OMO81504"/>
    <property type="gene ID" value="CCACVL1_12380"/>
</dbReference>
<gene>
    <name evidence="2" type="ORF">CCACVL1_12380</name>
</gene>
<comment type="caution">
    <text evidence="2">The sequence shown here is derived from an EMBL/GenBank/DDBJ whole genome shotgun (WGS) entry which is preliminary data.</text>
</comment>
<dbReference type="AlphaFoldDB" id="A0A1R3IG05"/>
<reference evidence="2 3" key="1">
    <citation type="submission" date="2013-09" db="EMBL/GenBank/DDBJ databases">
        <title>Corchorus capsularis genome sequencing.</title>
        <authorList>
            <person name="Alam M."/>
            <person name="Haque M.S."/>
            <person name="Islam M.S."/>
            <person name="Emdad E.M."/>
            <person name="Islam M.M."/>
            <person name="Ahmed B."/>
            <person name="Halim A."/>
            <person name="Hossen Q.M.M."/>
            <person name="Hossain M.Z."/>
            <person name="Ahmed R."/>
            <person name="Khan M.M."/>
            <person name="Islam R."/>
            <person name="Rashid M.M."/>
            <person name="Khan S.A."/>
            <person name="Rahman M.S."/>
            <person name="Alam M."/>
        </authorList>
    </citation>
    <scope>NUCLEOTIDE SEQUENCE [LARGE SCALE GENOMIC DNA]</scope>
    <source>
        <strain evidence="3">cv. CVL-1</strain>
        <tissue evidence="2">Whole seedling</tissue>
    </source>
</reference>
<name>A0A1R3IG05_COCAP</name>